<organism evidence="2 3">
    <name type="scientific">Pseudonocardia petroleophila</name>
    <dbReference type="NCBI Taxonomy" id="37331"/>
    <lineage>
        <taxon>Bacteria</taxon>
        <taxon>Bacillati</taxon>
        <taxon>Actinomycetota</taxon>
        <taxon>Actinomycetes</taxon>
        <taxon>Pseudonocardiales</taxon>
        <taxon>Pseudonocardiaceae</taxon>
        <taxon>Pseudonocardia</taxon>
    </lineage>
</organism>
<dbReference type="InterPro" id="IPR011256">
    <property type="entry name" value="Reg_factor_effector_dom_sf"/>
</dbReference>
<dbReference type="KEGG" id="ppel:H6H00_27820"/>
<keyword evidence="3" id="KW-1185">Reference proteome</keyword>
<dbReference type="RefSeq" id="WP_185718612.1">
    <property type="nucleotide sequence ID" value="NZ_BAAAWI010000001.1"/>
</dbReference>
<accession>A0A7G7MGE9</accession>
<dbReference type="InterPro" id="IPR029442">
    <property type="entry name" value="GyrI-like"/>
</dbReference>
<evidence type="ECO:0000259" key="1">
    <source>
        <dbReference type="Pfam" id="PF06445"/>
    </source>
</evidence>
<dbReference type="SUPFAM" id="SSF55136">
    <property type="entry name" value="Probable bacterial effector-binding domain"/>
    <property type="match status" value="1"/>
</dbReference>
<protein>
    <submittedName>
        <fullName evidence="2">GyrI-like domain-containing protein</fullName>
    </submittedName>
</protein>
<sequence>MDTTPTLPTVSASDLTLTTVRARSLLVVDGRGGADGLPFAAAVRALFRARAALGAPMGVPLEGTYAQDGDPLRFDLDEPAGWHWTLAVPAPEGVTPDALAAVDHVAPVVLRDRPEQRVAQLLHSGAHEDEKPSLAALYGFVAGRGLRPAGAHTEVYLTDPGVTEPSRNRTILRVPVWTA</sequence>
<proteinExistence type="predicted"/>
<gene>
    <name evidence="2" type="ORF">H6H00_27820</name>
</gene>
<reference evidence="2 3" key="1">
    <citation type="submission" date="2020-08" db="EMBL/GenBank/DDBJ databases">
        <authorList>
            <person name="Mo P."/>
        </authorList>
    </citation>
    <scope>NUCLEOTIDE SEQUENCE [LARGE SCALE GENOMIC DNA]</scope>
    <source>
        <strain evidence="2 3">CGMCC 4.1532</strain>
    </source>
</reference>
<evidence type="ECO:0000313" key="3">
    <source>
        <dbReference type="Proteomes" id="UP000515728"/>
    </source>
</evidence>
<dbReference type="Proteomes" id="UP000515728">
    <property type="component" value="Chromosome"/>
</dbReference>
<evidence type="ECO:0000313" key="2">
    <source>
        <dbReference type="EMBL" id="QNG51860.1"/>
    </source>
</evidence>
<name>A0A7G7MGE9_9PSEU</name>
<dbReference type="EMBL" id="CP060131">
    <property type="protein sequence ID" value="QNG51860.1"/>
    <property type="molecule type" value="Genomic_DNA"/>
</dbReference>
<dbReference type="AlphaFoldDB" id="A0A7G7MGE9"/>
<dbReference type="Gene3D" id="3.20.80.10">
    <property type="entry name" value="Regulatory factor, effector binding domain"/>
    <property type="match status" value="1"/>
</dbReference>
<feature type="domain" description="GyrI-like small molecule binding" evidence="1">
    <location>
        <begin position="106"/>
        <end position="176"/>
    </location>
</feature>
<dbReference type="Pfam" id="PF06445">
    <property type="entry name" value="GyrI-like"/>
    <property type="match status" value="1"/>
</dbReference>